<evidence type="ECO:0000259" key="1">
    <source>
        <dbReference type="Pfam" id="PF01261"/>
    </source>
</evidence>
<dbReference type="EMBL" id="CAEZSR010000069">
    <property type="protein sequence ID" value="CAB4563868.1"/>
    <property type="molecule type" value="Genomic_DNA"/>
</dbReference>
<dbReference type="Gene3D" id="3.20.20.150">
    <property type="entry name" value="Divalent-metal-dependent TIM barrel enzymes"/>
    <property type="match status" value="1"/>
</dbReference>
<dbReference type="AlphaFoldDB" id="A0A6J6DS06"/>
<gene>
    <name evidence="2" type="ORF">UFOPK1493_01964</name>
</gene>
<feature type="domain" description="Xylose isomerase-like TIM barrel" evidence="1">
    <location>
        <begin position="21"/>
        <end position="248"/>
    </location>
</feature>
<dbReference type="Pfam" id="PF01261">
    <property type="entry name" value="AP_endonuc_2"/>
    <property type="match status" value="1"/>
</dbReference>
<accession>A0A6J6DS06</accession>
<dbReference type="InterPro" id="IPR013022">
    <property type="entry name" value="Xyl_isomerase-like_TIM-brl"/>
</dbReference>
<organism evidence="2">
    <name type="scientific">freshwater metagenome</name>
    <dbReference type="NCBI Taxonomy" id="449393"/>
    <lineage>
        <taxon>unclassified sequences</taxon>
        <taxon>metagenomes</taxon>
        <taxon>ecological metagenomes</taxon>
    </lineage>
</organism>
<reference evidence="2" key="1">
    <citation type="submission" date="2020-05" db="EMBL/GenBank/DDBJ databases">
        <authorList>
            <person name="Chiriac C."/>
            <person name="Salcher M."/>
            <person name="Ghai R."/>
            <person name="Kavagutti S V."/>
        </authorList>
    </citation>
    <scope>NUCLEOTIDE SEQUENCE</scope>
</reference>
<dbReference type="SUPFAM" id="SSF51658">
    <property type="entry name" value="Xylose isomerase-like"/>
    <property type="match status" value="1"/>
</dbReference>
<protein>
    <submittedName>
        <fullName evidence="2">Unannotated protein</fullName>
    </submittedName>
</protein>
<dbReference type="InterPro" id="IPR050312">
    <property type="entry name" value="IolE/XylAMocC-like"/>
</dbReference>
<dbReference type="PANTHER" id="PTHR12110">
    <property type="entry name" value="HYDROXYPYRUVATE ISOMERASE"/>
    <property type="match status" value="1"/>
</dbReference>
<evidence type="ECO:0000313" key="2">
    <source>
        <dbReference type="EMBL" id="CAB4563868.1"/>
    </source>
</evidence>
<proteinExistence type="predicted"/>
<sequence>MPEIVLSHFSLSRHHPVDERIRLAAEHGFDGIGLWVGHYEQLEQQGVAPSQLHELLDAHGIRLREIEVITDLGATDAARARMDIAWRMADAFGSRYVQVIGPAGDDLQAAARSFGDLCDRAADHGLTVGLEFLPFNDIPTVHEARRIVETAARPNGGICVDVWHHERGARDLDAIAALPGELITGIQLNDGTRRPEHPDYYTDCLANRRPMGAGEFDLDAFVDAVRGTGTTAGWSLEVPNSAGWADAPAHVAAIAAGLRRWM</sequence>
<dbReference type="PANTHER" id="PTHR12110:SF48">
    <property type="entry name" value="BLL3656 PROTEIN"/>
    <property type="match status" value="1"/>
</dbReference>
<dbReference type="InterPro" id="IPR036237">
    <property type="entry name" value="Xyl_isomerase-like_sf"/>
</dbReference>
<name>A0A6J6DS06_9ZZZZ</name>